<reference evidence="2 3" key="1">
    <citation type="submission" date="2017-04" db="EMBL/GenBank/DDBJ databases">
        <title>Draft genome sequence of Marssonina coronaria NL1: causal agent of apple blotch.</title>
        <authorList>
            <person name="Cheng Q."/>
        </authorList>
    </citation>
    <scope>NUCLEOTIDE SEQUENCE [LARGE SCALE GENOMIC DNA]</scope>
    <source>
        <strain evidence="2 3">NL1</strain>
    </source>
</reference>
<dbReference type="EMBL" id="MZNU01000231">
    <property type="protein sequence ID" value="OWP02461.1"/>
    <property type="molecule type" value="Genomic_DNA"/>
</dbReference>
<feature type="domain" description="DUF7029" evidence="1">
    <location>
        <begin position="91"/>
        <end position="188"/>
    </location>
</feature>
<dbReference type="STRING" id="503106.A0A218Z2Z5"/>
<accession>A0A218Z2Z5</accession>
<evidence type="ECO:0000259" key="1">
    <source>
        <dbReference type="Pfam" id="PF22974"/>
    </source>
</evidence>
<evidence type="ECO:0000313" key="2">
    <source>
        <dbReference type="EMBL" id="OWP02461.1"/>
    </source>
</evidence>
<gene>
    <name evidence="2" type="ORF">B2J93_4798</name>
</gene>
<dbReference type="AlphaFoldDB" id="A0A218Z2Z5"/>
<dbReference type="Pfam" id="PF22974">
    <property type="entry name" value="DUF7029"/>
    <property type="match status" value="1"/>
</dbReference>
<protein>
    <recommendedName>
        <fullName evidence="1">DUF7029 domain-containing protein</fullName>
    </recommendedName>
</protein>
<dbReference type="OrthoDB" id="160645at2759"/>
<proteinExistence type="predicted"/>
<sequence length="473" mass="51882">MAILVLAKEVDAWENDISILDEEALHTMVSASNHVPVLSDIEPANNQPLLYVPLPKRGIDRGDDSSLLPKKDVSLHYEQDYADNSHMDVNHKMKYPTILLEDIASITKVDCTADSVTVTFNDTTVFAKAQSIWDSKRDKIIILVTNNVGKCNAIHERAFFLATHVDFNPSTLVATATSTRAGLETIADFTEISFGHVPAAAPGTVVKRAIHIPVSDTIRSTRSLPRDTVIYEGPHLMTYVDHASFSSQVTFSGSFKYSWRSGGLRELYFNIAANFDANLDLRTIVDADFQTSFSYNLPPLYYGLRIPGVLELRPTVQYSIGADISASGANRLSTNFQLSHRGASIHIDLLASKKTTISGGTPNFSGRTEKEEEADVSFNAKTGVSCSASAKLFGRTIDFSGGTTATSTFNSILESTRSISAEFKGRKKTGEICESRSDRKPSFALDIKAFTSRHQRSVVKVFEMSGPSPDHCY</sequence>
<keyword evidence="3" id="KW-1185">Reference proteome</keyword>
<organism evidence="2 3">
    <name type="scientific">Diplocarpon coronariae</name>
    <dbReference type="NCBI Taxonomy" id="2795749"/>
    <lineage>
        <taxon>Eukaryota</taxon>
        <taxon>Fungi</taxon>
        <taxon>Dikarya</taxon>
        <taxon>Ascomycota</taxon>
        <taxon>Pezizomycotina</taxon>
        <taxon>Leotiomycetes</taxon>
        <taxon>Helotiales</taxon>
        <taxon>Drepanopezizaceae</taxon>
        <taxon>Diplocarpon</taxon>
    </lineage>
</organism>
<name>A0A218Z2Z5_9HELO</name>
<dbReference type="InParanoid" id="A0A218Z2Z5"/>
<dbReference type="InterPro" id="IPR054293">
    <property type="entry name" value="DUF7029"/>
</dbReference>
<dbReference type="Proteomes" id="UP000242519">
    <property type="component" value="Unassembled WGS sequence"/>
</dbReference>
<comment type="caution">
    <text evidence="2">The sequence shown here is derived from an EMBL/GenBank/DDBJ whole genome shotgun (WGS) entry which is preliminary data.</text>
</comment>
<evidence type="ECO:0000313" key="3">
    <source>
        <dbReference type="Proteomes" id="UP000242519"/>
    </source>
</evidence>